<dbReference type="PROSITE" id="PS51857">
    <property type="entry name" value="CSD_2"/>
    <property type="match status" value="1"/>
</dbReference>
<dbReference type="InterPro" id="IPR010718">
    <property type="entry name" value="DUF1294"/>
</dbReference>
<keyword evidence="1" id="KW-1133">Transmembrane helix</keyword>
<keyword evidence="1" id="KW-0472">Membrane</keyword>
<organism evidence="3 4">
    <name type="scientific">Pseudoxanthomonas gei</name>
    <dbReference type="NCBI Taxonomy" id="1383030"/>
    <lineage>
        <taxon>Bacteria</taxon>
        <taxon>Pseudomonadati</taxon>
        <taxon>Pseudomonadota</taxon>
        <taxon>Gammaproteobacteria</taxon>
        <taxon>Lysobacterales</taxon>
        <taxon>Lysobacteraceae</taxon>
        <taxon>Pseudoxanthomonas</taxon>
    </lineage>
</organism>
<sequence>MHCLGKVQDWNDERGYGFIAPLDPPDHGGRTFFHIRDYQQQGRRPETGELVKYLATRQDDGRWKATRVMRAAQPLRKNTGTVRKPVKPGSPYSTGSDLARATVIAAYAGLLGWAIRQQWLPLEFAFVPVLASIVTFMAYAADKHAAQTGRWRIPEANLHLLELLCGWPGALFSQRVLRHKSRKPGYLVAFRMMVVLNLAATVAWIYWKS</sequence>
<comment type="caution">
    <text evidence="3">The sequence shown here is derived from an EMBL/GenBank/DDBJ whole genome shotgun (WGS) entry which is preliminary data.</text>
</comment>
<feature type="domain" description="CSD" evidence="2">
    <location>
        <begin position="2"/>
        <end position="70"/>
    </location>
</feature>
<evidence type="ECO:0000313" key="3">
    <source>
        <dbReference type="EMBL" id="NDK39151.1"/>
    </source>
</evidence>
<reference evidence="3 4" key="1">
    <citation type="submission" date="2018-07" db="EMBL/GenBank/DDBJ databases">
        <title>Whole genome Sequencing of Pseudoxanthomonas gei KCTC 32298 (T).</title>
        <authorList>
            <person name="Kumar S."/>
            <person name="Bansal K."/>
            <person name="Kaur A."/>
            <person name="Patil P."/>
            <person name="Sharma S."/>
            <person name="Patil P.B."/>
        </authorList>
    </citation>
    <scope>NUCLEOTIDE SEQUENCE [LARGE SCALE GENOMIC DNA]</scope>
    <source>
        <strain evidence="3 4">KCTC 32298</strain>
    </source>
</reference>
<dbReference type="Pfam" id="PF00313">
    <property type="entry name" value="CSD"/>
    <property type="match status" value="1"/>
</dbReference>
<evidence type="ECO:0000256" key="1">
    <source>
        <dbReference type="SAM" id="Phobius"/>
    </source>
</evidence>
<keyword evidence="4" id="KW-1185">Reference proteome</keyword>
<dbReference type="InterPro" id="IPR002059">
    <property type="entry name" value="CSP_DNA-bd"/>
</dbReference>
<evidence type="ECO:0000259" key="2">
    <source>
        <dbReference type="PROSITE" id="PS51857"/>
    </source>
</evidence>
<feature type="transmembrane region" description="Helical" evidence="1">
    <location>
        <begin position="122"/>
        <end position="141"/>
    </location>
</feature>
<dbReference type="EMBL" id="QOVG01000006">
    <property type="protein sequence ID" value="NDK39151.1"/>
    <property type="molecule type" value="Genomic_DNA"/>
</dbReference>
<name>A0ABX0AFY1_9GAMM</name>
<gene>
    <name evidence="3" type="ORF">DT603_09890</name>
</gene>
<protein>
    <submittedName>
        <fullName evidence="3">DUF1294 domain-containing protein</fullName>
    </submittedName>
</protein>
<dbReference type="RefSeq" id="WP_162349733.1">
    <property type="nucleotide sequence ID" value="NZ_QOVG01000006.1"/>
</dbReference>
<proteinExistence type="predicted"/>
<keyword evidence="1" id="KW-0812">Transmembrane</keyword>
<feature type="transmembrane region" description="Helical" evidence="1">
    <location>
        <begin position="185"/>
        <end position="207"/>
    </location>
</feature>
<accession>A0ABX0AFY1</accession>
<dbReference type="InterPro" id="IPR012340">
    <property type="entry name" value="NA-bd_OB-fold"/>
</dbReference>
<dbReference type="SUPFAM" id="SSF50249">
    <property type="entry name" value="Nucleic acid-binding proteins"/>
    <property type="match status" value="1"/>
</dbReference>
<evidence type="ECO:0000313" key="4">
    <source>
        <dbReference type="Proteomes" id="UP001429354"/>
    </source>
</evidence>
<dbReference type="Pfam" id="PF06961">
    <property type="entry name" value="DUF1294"/>
    <property type="match status" value="1"/>
</dbReference>
<dbReference type="Gene3D" id="2.40.50.140">
    <property type="entry name" value="Nucleic acid-binding proteins"/>
    <property type="match status" value="1"/>
</dbReference>
<dbReference type="Proteomes" id="UP001429354">
    <property type="component" value="Unassembled WGS sequence"/>
</dbReference>